<keyword evidence="1" id="KW-0808">Transferase</keyword>
<dbReference type="PANTHER" id="PTHR30605:SF0">
    <property type="entry name" value="ANHYDRO-N-ACETYLMURAMIC ACID KINASE"/>
    <property type="match status" value="1"/>
</dbReference>
<dbReference type="SUPFAM" id="SSF53067">
    <property type="entry name" value="Actin-like ATPase domain"/>
    <property type="match status" value="1"/>
</dbReference>
<dbReference type="AlphaFoldDB" id="A0A099WIT2"/>
<dbReference type="RefSeq" id="WP_036083358.1">
    <property type="nucleotide sequence ID" value="NZ_CBCSHQ010000008.1"/>
</dbReference>
<dbReference type="GO" id="GO:0009254">
    <property type="term" value="P:peptidoglycan turnover"/>
    <property type="evidence" value="ECO:0007669"/>
    <property type="project" value="UniProtKB-UniRule"/>
</dbReference>
<protein>
    <recommendedName>
        <fullName evidence="1">Anhydro-N-acetylmuramic acid kinase</fullName>
        <ecNumber evidence="1">2.7.1.170</ecNumber>
    </recommendedName>
    <alternativeName>
        <fullName evidence="1">AnhMurNAc kinase</fullName>
    </alternativeName>
</protein>
<dbReference type="STRING" id="1552123.EP57_01130"/>
<dbReference type="EMBL" id="JNFA01000002">
    <property type="protein sequence ID" value="KGL44591.1"/>
    <property type="molecule type" value="Genomic_DNA"/>
</dbReference>
<dbReference type="Pfam" id="PF03702">
    <property type="entry name" value="AnmK"/>
    <property type="match status" value="1"/>
</dbReference>
<keyword evidence="1 2" id="KW-0418">Kinase</keyword>
<comment type="pathway">
    <text evidence="1">Cell wall biogenesis; peptidoglycan recycling.</text>
</comment>
<dbReference type="EC" id="2.7.1.170" evidence="1"/>
<keyword evidence="1" id="KW-0067">ATP-binding</keyword>
<dbReference type="eggNOG" id="COG2377">
    <property type="taxonomic scope" value="Bacteria"/>
</dbReference>
<keyword evidence="1" id="KW-0547">Nucleotide-binding</keyword>
<dbReference type="GeneID" id="58716050"/>
<name>A0A099WIT2_9LIST</name>
<gene>
    <name evidence="1" type="primary">anmK</name>
    <name evidence="2" type="ORF">EP57_01130</name>
</gene>
<evidence type="ECO:0000256" key="1">
    <source>
        <dbReference type="HAMAP-Rule" id="MF_01270"/>
    </source>
</evidence>
<dbReference type="GO" id="GO:0016773">
    <property type="term" value="F:phosphotransferase activity, alcohol group as acceptor"/>
    <property type="evidence" value="ECO:0007669"/>
    <property type="project" value="UniProtKB-UniRule"/>
</dbReference>
<evidence type="ECO:0000313" key="3">
    <source>
        <dbReference type="Proteomes" id="UP000029844"/>
    </source>
</evidence>
<reference evidence="2 3" key="1">
    <citation type="submission" date="2014-05" db="EMBL/GenBank/DDBJ databases">
        <title>Novel Listeriaceae from food processing environments.</title>
        <authorList>
            <person name="den Bakker H.C."/>
        </authorList>
    </citation>
    <scope>NUCLEOTIDE SEQUENCE [LARGE SCALE GENOMIC DNA]</scope>
    <source>
        <strain evidence="2 3">FSL A5-0281</strain>
    </source>
</reference>
<dbReference type="NCBIfam" id="NF007142">
    <property type="entry name" value="PRK09585.2-1"/>
    <property type="match status" value="1"/>
</dbReference>
<organism evidence="2 3">
    <name type="scientific">Listeria booriae</name>
    <dbReference type="NCBI Taxonomy" id="1552123"/>
    <lineage>
        <taxon>Bacteria</taxon>
        <taxon>Bacillati</taxon>
        <taxon>Bacillota</taxon>
        <taxon>Bacilli</taxon>
        <taxon>Bacillales</taxon>
        <taxon>Listeriaceae</taxon>
        <taxon>Listeria</taxon>
    </lineage>
</organism>
<dbReference type="CDD" id="cd24050">
    <property type="entry name" value="ASKHA_NBD_ANMK"/>
    <property type="match status" value="1"/>
</dbReference>
<dbReference type="GO" id="GO:0005524">
    <property type="term" value="F:ATP binding"/>
    <property type="evidence" value="ECO:0007669"/>
    <property type="project" value="UniProtKB-UniRule"/>
</dbReference>
<accession>A0A099WIT2</accession>
<dbReference type="InterPro" id="IPR005338">
    <property type="entry name" value="Anhydro_N_Ac-Mur_kinase"/>
</dbReference>
<keyword evidence="3" id="KW-1185">Reference proteome</keyword>
<dbReference type="NCBIfam" id="NF007148">
    <property type="entry name" value="PRK09585.3-2"/>
    <property type="match status" value="1"/>
</dbReference>
<dbReference type="UniPathway" id="UPA00544"/>
<dbReference type="GO" id="GO:0016301">
    <property type="term" value="F:kinase activity"/>
    <property type="evidence" value="ECO:0007669"/>
    <property type="project" value="UniProtKB-KW"/>
</dbReference>
<comment type="function">
    <text evidence="1">Catalyzes the specific phosphorylation of 1,6-anhydro-N-acetylmuramic acid (anhMurNAc) with the simultaneous cleavage of the 1,6-anhydro ring, generating MurNAc-6-P. Is required for the utilization of anhMurNAc either imported from the medium or derived from its own cell wall murein, and thus plays a role in cell wall recycling.</text>
</comment>
<sequence>MAYVVGLMSGTSLDGVDVALLDLQETENGLDTTLLDFKTVPFQASLVAEIRKSLSIEHSDSQLICSLNFKLGVLFAESVKMICSKNGIAASQLEVIGSHGQTIFHQPEQVGDMAASTLQIGEPAVIAYETGATVVSNFRTMDMAAGGQGAPLVPYTELLLYRDAHKNRLLQNIGGIGNVTVLPQAATLDQVFAFDTGPGNMIIDDLMQRLFQRGYDAGGEIAAQGAVNEAMLADCMHDDFITAAIPKSTGRELYGKEYTDHLLATYGHLAPEDLIATATMFTAKTIVSNYEQFVFPKMTIDEVVVSGGGSYNETLLRFMAELLDGKCVVLTQEDIGYSSDAKEAVAFGLLAYETLHRRPSNVPNATGAREHVILGNITYPPLVYKEEGANFA</sequence>
<comment type="similarity">
    <text evidence="1">Belongs to the anhydro-N-acetylmuramic acid kinase family.</text>
</comment>
<dbReference type="Gene3D" id="3.30.420.40">
    <property type="match status" value="2"/>
</dbReference>
<keyword evidence="1" id="KW-0119">Carbohydrate metabolism</keyword>
<proteinExistence type="inferred from homology"/>
<dbReference type="Proteomes" id="UP000029844">
    <property type="component" value="Unassembled WGS sequence"/>
</dbReference>
<dbReference type="GO" id="GO:0006040">
    <property type="term" value="P:amino sugar metabolic process"/>
    <property type="evidence" value="ECO:0007669"/>
    <property type="project" value="InterPro"/>
</dbReference>
<comment type="pathway">
    <text evidence="1">Amino-sugar metabolism; 1,6-anhydro-N-acetylmuramate degradation.</text>
</comment>
<dbReference type="PANTHER" id="PTHR30605">
    <property type="entry name" value="ANHYDRO-N-ACETYLMURAMIC ACID KINASE"/>
    <property type="match status" value="1"/>
</dbReference>
<dbReference type="GO" id="GO:0097175">
    <property type="term" value="P:1,6-anhydro-N-acetyl-beta-muramic acid catabolic process"/>
    <property type="evidence" value="ECO:0007669"/>
    <property type="project" value="UniProtKB-UniRule"/>
</dbReference>
<feature type="binding site" evidence="1">
    <location>
        <begin position="10"/>
        <end position="17"/>
    </location>
    <ligand>
        <name>ATP</name>
        <dbReference type="ChEBI" id="CHEBI:30616"/>
    </ligand>
</feature>
<dbReference type="OrthoDB" id="9763949at2"/>
<comment type="caution">
    <text evidence="2">The sequence shown here is derived from an EMBL/GenBank/DDBJ whole genome shotgun (WGS) entry which is preliminary data.</text>
</comment>
<dbReference type="HAMAP" id="MF_01270">
    <property type="entry name" value="AnhMurNAc_kinase"/>
    <property type="match status" value="1"/>
</dbReference>
<evidence type="ECO:0000313" key="2">
    <source>
        <dbReference type="EMBL" id="KGL44591.1"/>
    </source>
</evidence>
<dbReference type="UniPathway" id="UPA00343"/>
<dbReference type="InterPro" id="IPR043129">
    <property type="entry name" value="ATPase_NBD"/>
</dbReference>
<comment type="catalytic activity">
    <reaction evidence="1">
        <text>1,6-anhydro-N-acetyl-beta-muramate + ATP + H2O = N-acetyl-D-muramate 6-phosphate + ADP + H(+)</text>
        <dbReference type="Rhea" id="RHEA:24952"/>
        <dbReference type="ChEBI" id="CHEBI:15377"/>
        <dbReference type="ChEBI" id="CHEBI:15378"/>
        <dbReference type="ChEBI" id="CHEBI:30616"/>
        <dbReference type="ChEBI" id="CHEBI:58690"/>
        <dbReference type="ChEBI" id="CHEBI:58722"/>
        <dbReference type="ChEBI" id="CHEBI:456216"/>
        <dbReference type="EC" id="2.7.1.170"/>
    </reaction>
</comment>